<dbReference type="InterPro" id="IPR039384">
    <property type="entry name" value="HINT"/>
</dbReference>
<dbReference type="SUPFAM" id="SSF54197">
    <property type="entry name" value="HIT-like"/>
    <property type="match status" value="1"/>
</dbReference>
<reference evidence="5 6" key="1">
    <citation type="submission" date="2020-07" db="EMBL/GenBank/DDBJ databases">
        <title>Sequencing the genomes of 1000 actinobacteria strains.</title>
        <authorList>
            <person name="Klenk H.-P."/>
        </authorList>
    </citation>
    <scope>NUCLEOTIDE SEQUENCE [LARGE SCALE GENOMIC DNA]</scope>
    <source>
        <strain evidence="5 6">DSM 23819</strain>
    </source>
</reference>
<dbReference type="PANTHER" id="PTHR46648:SF1">
    <property type="entry name" value="ADENOSINE 5'-MONOPHOSPHORAMIDASE HNT1"/>
    <property type="match status" value="1"/>
</dbReference>
<accession>A0A7Y9S4H4</accession>
<name>A0A7Y9S4H4_9ACTN</name>
<dbReference type="InterPro" id="IPR036265">
    <property type="entry name" value="HIT-like_sf"/>
</dbReference>
<dbReference type="Proteomes" id="UP000540656">
    <property type="component" value="Unassembled WGS sequence"/>
</dbReference>
<keyword evidence="6" id="KW-1185">Reference proteome</keyword>
<evidence type="ECO:0000313" key="5">
    <source>
        <dbReference type="EMBL" id="NYG60392.1"/>
    </source>
</evidence>
<evidence type="ECO:0000256" key="2">
    <source>
        <dbReference type="PIRSR" id="PIRSR601310-3"/>
    </source>
</evidence>
<sequence>MSDCVFCRIIAGELPSSVVHEDERTIAFMDINPASHGHALVIPKTHSRDLLEVGPDDLAACTSAAQMVATRAVERLGADGVNLLNCCGVDAWQTVFHFHIHVVPRYRDDPERDRLKLPWIPEAGDPESVAAAAAALRG</sequence>
<feature type="active site" description="Tele-AMP-histidine intermediate" evidence="1">
    <location>
        <position position="99"/>
    </location>
</feature>
<dbReference type="PANTHER" id="PTHR46648">
    <property type="entry name" value="HIT FAMILY PROTEIN 1"/>
    <property type="match status" value="1"/>
</dbReference>
<evidence type="ECO:0000256" key="1">
    <source>
        <dbReference type="PIRSR" id="PIRSR601310-1"/>
    </source>
</evidence>
<evidence type="ECO:0000313" key="6">
    <source>
        <dbReference type="Proteomes" id="UP000540656"/>
    </source>
</evidence>
<evidence type="ECO:0000256" key="3">
    <source>
        <dbReference type="PROSITE-ProRule" id="PRU00464"/>
    </source>
</evidence>
<gene>
    <name evidence="5" type="ORF">BJ980_003315</name>
</gene>
<proteinExistence type="predicted"/>
<dbReference type="CDD" id="cd01277">
    <property type="entry name" value="HINT_subgroup"/>
    <property type="match status" value="1"/>
</dbReference>
<dbReference type="Gene3D" id="3.30.428.10">
    <property type="entry name" value="HIT-like"/>
    <property type="match status" value="1"/>
</dbReference>
<dbReference type="InterPro" id="IPR001310">
    <property type="entry name" value="Histidine_triad_HIT"/>
</dbReference>
<dbReference type="Pfam" id="PF01230">
    <property type="entry name" value="HIT"/>
    <property type="match status" value="1"/>
</dbReference>
<dbReference type="InterPro" id="IPR011146">
    <property type="entry name" value="HIT-like"/>
</dbReference>
<dbReference type="PROSITE" id="PS51084">
    <property type="entry name" value="HIT_2"/>
    <property type="match status" value="1"/>
</dbReference>
<feature type="short sequence motif" description="Histidine triad motif" evidence="2 3">
    <location>
        <begin position="97"/>
        <end position="101"/>
    </location>
</feature>
<dbReference type="GO" id="GO:0003824">
    <property type="term" value="F:catalytic activity"/>
    <property type="evidence" value="ECO:0007669"/>
    <property type="project" value="InterPro"/>
</dbReference>
<evidence type="ECO:0000259" key="4">
    <source>
        <dbReference type="PROSITE" id="PS51084"/>
    </source>
</evidence>
<feature type="domain" description="HIT" evidence="4">
    <location>
        <begin position="5"/>
        <end position="112"/>
    </location>
</feature>
<dbReference type="RefSeq" id="WP_179503329.1">
    <property type="nucleotide sequence ID" value="NZ_JACCAA010000001.1"/>
</dbReference>
<dbReference type="EMBL" id="JACCAA010000001">
    <property type="protein sequence ID" value="NYG60392.1"/>
    <property type="molecule type" value="Genomic_DNA"/>
</dbReference>
<organism evidence="5 6">
    <name type="scientific">Nocardioides daedukensis</name>
    <dbReference type="NCBI Taxonomy" id="634462"/>
    <lineage>
        <taxon>Bacteria</taxon>
        <taxon>Bacillati</taxon>
        <taxon>Actinomycetota</taxon>
        <taxon>Actinomycetes</taxon>
        <taxon>Propionibacteriales</taxon>
        <taxon>Nocardioidaceae</taxon>
        <taxon>Nocardioides</taxon>
    </lineage>
</organism>
<protein>
    <submittedName>
        <fullName evidence="5">Histidine triad (HIT) family protein</fullName>
    </submittedName>
</protein>
<comment type="caution">
    <text evidence="5">The sequence shown here is derived from an EMBL/GenBank/DDBJ whole genome shotgun (WGS) entry which is preliminary data.</text>
</comment>
<dbReference type="PRINTS" id="PR00332">
    <property type="entry name" value="HISTRIAD"/>
</dbReference>
<dbReference type="AlphaFoldDB" id="A0A7Y9S4H4"/>
<dbReference type="GO" id="GO:0009117">
    <property type="term" value="P:nucleotide metabolic process"/>
    <property type="evidence" value="ECO:0007669"/>
    <property type="project" value="TreeGrafter"/>
</dbReference>